<organism evidence="1 2">
    <name type="scientific">Sclerotinia sclerotiorum (strain ATCC 18683 / 1980 / Ss-1)</name>
    <name type="common">White mold</name>
    <name type="synonym">Whetzelinia sclerotiorum</name>
    <dbReference type="NCBI Taxonomy" id="665079"/>
    <lineage>
        <taxon>Eukaryota</taxon>
        <taxon>Fungi</taxon>
        <taxon>Dikarya</taxon>
        <taxon>Ascomycota</taxon>
        <taxon>Pezizomycotina</taxon>
        <taxon>Leotiomycetes</taxon>
        <taxon>Helotiales</taxon>
        <taxon>Sclerotiniaceae</taxon>
        <taxon>Sclerotinia</taxon>
    </lineage>
</organism>
<evidence type="ECO:0000313" key="1">
    <source>
        <dbReference type="EMBL" id="EDO03411.1"/>
    </source>
</evidence>
<accession>A7EKP5</accession>
<dbReference type="Proteomes" id="UP000001312">
    <property type="component" value="Unassembled WGS sequence"/>
</dbReference>
<dbReference type="RefSeq" id="XP_001592970.1">
    <property type="nucleotide sequence ID" value="XM_001592920.1"/>
</dbReference>
<dbReference type="InParanoid" id="A7EKP5"/>
<name>A7EKP5_SCLS1</name>
<protein>
    <submittedName>
        <fullName evidence="1">Uncharacterized protein</fullName>
    </submittedName>
</protein>
<dbReference type="AlphaFoldDB" id="A7EKP5"/>
<keyword evidence="2" id="KW-1185">Reference proteome</keyword>
<dbReference type="HOGENOM" id="CLU_2607455_0_0_1"/>
<gene>
    <name evidence="1" type="ORF">SS1G_05892</name>
</gene>
<dbReference type="GeneID" id="5489442"/>
<sequence>MADFVVIMIVNVPMHMAGLYTFGKRNNAYVRVGKFCDLATRGTRVMQNPVFSYFLGRPKQLQQALLGAQGWGFFPATWQ</sequence>
<reference evidence="2" key="1">
    <citation type="journal article" date="2011" name="PLoS Genet.">
        <title>Genomic analysis of the necrotrophic fungal pathogens Sclerotinia sclerotiorum and Botrytis cinerea.</title>
        <authorList>
            <person name="Amselem J."/>
            <person name="Cuomo C.A."/>
            <person name="van Kan J.A."/>
            <person name="Viaud M."/>
            <person name="Benito E.P."/>
            <person name="Couloux A."/>
            <person name="Coutinho P.M."/>
            <person name="de Vries R.P."/>
            <person name="Dyer P.S."/>
            <person name="Fillinger S."/>
            <person name="Fournier E."/>
            <person name="Gout L."/>
            <person name="Hahn M."/>
            <person name="Kohn L."/>
            <person name="Lapalu N."/>
            <person name="Plummer K.M."/>
            <person name="Pradier J.M."/>
            <person name="Quevillon E."/>
            <person name="Sharon A."/>
            <person name="Simon A."/>
            <person name="ten Have A."/>
            <person name="Tudzynski B."/>
            <person name="Tudzynski P."/>
            <person name="Wincker P."/>
            <person name="Andrew M."/>
            <person name="Anthouard V."/>
            <person name="Beever R.E."/>
            <person name="Beffa R."/>
            <person name="Benoit I."/>
            <person name="Bouzid O."/>
            <person name="Brault B."/>
            <person name="Chen Z."/>
            <person name="Choquer M."/>
            <person name="Collemare J."/>
            <person name="Cotton P."/>
            <person name="Danchin E.G."/>
            <person name="Da Silva C."/>
            <person name="Gautier A."/>
            <person name="Giraud C."/>
            <person name="Giraud T."/>
            <person name="Gonzalez C."/>
            <person name="Grossetete S."/>
            <person name="Guldener U."/>
            <person name="Henrissat B."/>
            <person name="Howlett B.J."/>
            <person name="Kodira C."/>
            <person name="Kretschmer M."/>
            <person name="Lappartient A."/>
            <person name="Leroch M."/>
            <person name="Levis C."/>
            <person name="Mauceli E."/>
            <person name="Neuveglise C."/>
            <person name="Oeser B."/>
            <person name="Pearson M."/>
            <person name="Poulain J."/>
            <person name="Poussereau N."/>
            <person name="Quesneville H."/>
            <person name="Rascle C."/>
            <person name="Schumacher J."/>
            <person name="Segurens B."/>
            <person name="Sexton A."/>
            <person name="Silva E."/>
            <person name="Sirven C."/>
            <person name="Soanes D.M."/>
            <person name="Talbot N.J."/>
            <person name="Templeton M."/>
            <person name="Yandava C."/>
            <person name="Yarden O."/>
            <person name="Zeng Q."/>
            <person name="Rollins J.A."/>
            <person name="Lebrun M.H."/>
            <person name="Dickman M."/>
        </authorList>
    </citation>
    <scope>NUCLEOTIDE SEQUENCE [LARGE SCALE GENOMIC DNA]</scope>
    <source>
        <strain evidence="2">ATCC 18683 / 1980 / Ss-1</strain>
    </source>
</reference>
<dbReference type="KEGG" id="ssl:SS1G_05892"/>
<proteinExistence type="predicted"/>
<evidence type="ECO:0000313" key="2">
    <source>
        <dbReference type="Proteomes" id="UP000001312"/>
    </source>
</evidence>
<dbReference type="EMBL" id="CH476627">
    <property type="protein sequence ID" value="EDO03411.1"/>
    <property type="molecule type" value="Genomic_DNA"/>
</dbReference>